<feature type="domain" description="Helicase HerA central" evidence="1">
    <location>
        <begin position="162"/>
        <end position="281"/>
    </location>
</feature>
<comment type="caution">
    <text evidence="2">The sequence shown here is derived from an EMBL/GenBank/DDBJ whole genome shotgun (WGS) entry which is preliminary data.</text>
</comment>
<dbReference type="EMBL" id="JAARZS010000010">
    <property type="protein sequence ID" value="MBC2283786.1"/>
    <property type="molecule type" value="Genomic_DNA"/>
</dbReference>
<evidence type="ECO:0000313" key="5">
    <source>
        <dbReference type="Proteomes" id="UP000585696"/>
    </source>
</evidence>
<dbReference type="PANTHER" id="PTHR42957">
    <property type="entry name" value="HELICASE MJ1565-RELATED"/>
    <property type="match status" value="1"/>
</dbReference>
<dbReference type="PANTHER" id="PTHR42957:SF1">
    <property type="entry name" value="HELICASE MJ1565-RELATED"/>
    <property type="match status" value="1"/>
</dbReference>
<dbReference type="EMBL" id="JAARZT010000004">
    <property type="protein sequence ID" value="MBC2292132.1"/>
    <property type="molecule type" value="Genomic_DNA"/>
</dbReference>
<accession>A0A842G244</accession>
<keyword evidence="2" id="KW-0067">ATP-binding</keyword>
<evidence type="ECO:0000313" key="3">
    <source>
        <dbReference type="EMBL" id="MBC2292132.1"/>
    </source>
</evidence>
<gene>
    <name evidence="2" type="ORF">HCB69_05305</name>
    <name evidence="3" type="ORF">HCC36_02710</name>
</gene>
<dbReference type="GO" id="GO:0005524">
    <property type="term" value="F:ATP binding"/>
    <property type="evidence" value="ECO:0007669"/>
    <property type="project" value="UniProtKB-KW"/>
</dbReference>
<evidence type="ECO:0000313" key="4">
    <source>
        <dbReference type="Proteomes" id="UP000543005"/>
    </source>
</evidence>
<dbReference type="Proteomes" id="UP000543005">
    <property type="component" value="Unassembled WGS sequence"/>
</dbReference>
<organism evidence="2 5">
    <name type="scientific">Listeria booriae</name>
    <dbReference type="NCBI Taxonomy" id="1552123"/>
    <lineage>
        <taxon>Bacteria</taxon>
        <taxon>Bacillati</taxon>
        <taxon>Bacillota</taxon>
        <taxon>Bacilli</taxon>
        <taxon>Bacillales</taxon>
        <taxon>Listeriaceae</taxon>
        <taxon>Listeria</taxon>
    </lineage>
</organism>
<proteinExistence type="predicted"/>
<dbReference type="Proteomes" id="UP000585696">
    <property type="component" value="Unassembled WGS sequence"/>
</dbReference>
<name>A0A842G244_9LIST</name>
<evidence type="ECO:0000259" key="1">
    <source>
        <dbReference type="Pfam" id="PF01935"/>
    </source>
</evidence>
<dbReference type="Pfam" id="PF01935">
    <property type="entry name" value="DUF87"/>
    <property type="match status" value="1"/>
</dbReference>
<evidence type="ECO:0000313" key="2">
    <source>
        <dbReference type="EMBL" id="MBC2283786.1"/>
    </source>
</evidence>
<dbReference type="AlphaFoldDB" id="A0A842G244"/>
<dbReference type="InterPro" id="IPR027417">
    <property type="entry name" value="P-loop_NTPase"/>
</dbReference>
<keyword evidence="2" id="KW-0547">Nucleotide-binding</keyword>
<sequence>MLIDDFYNKHDRGNFYLGLVSRVQRDYCTVQVENLSLLSARLLGEDNLAPNTIDYLVLIDSEEGLFVGTVFQAHVKSSDAVHKTMDFGKSEAVYPELLIELNGLIPRNLNSLELSGYSSVGITNKVYIGNEKLIKMFVESQEINKSDDESTLSFASLSRYKNASINLKTGTIFNRHLMAIGTTGSGKSTSSLTVLDKLVEQQKKFLMIDATGEYKSAFCDNEVERLILGVDTQITPGTLSIPQWIGLFEASPGIQAPSLMKAITSLRYQYAQGKTGVYTKIGKQTDVIQQQLATLTEMNREFDLNYLAAQLVEESIKEGDKYGKPTGIYIENTFNLNANQYLIDRINFKLTMPSFKDFFCSVLKYSLINKLEEFLGNSKRLMIDASLIDTSDATGGIIIDLVAQTLLNNGNKESQAFVFFVDEVHRYTKSLATDGENYYNGLIAMAREGRKKGQYLFLTTQSPHDVSKMLLGQMGTLLIHRLTQPEELQVIRNYLDDKSLHQIKKLGRGEAILTSVNLLQNLQLKMKRTKREHYNSSPSL</sequence>
<dbReference type="InterPro" id="IPR002789">
    <property type="entry name" value="HerA_central"/>
</dbReference>
<protein>
    <submittedName>
        <fullName evidence="2">ATP-binding protein</fullName>
    </submittedName>
</protein>
<dbReference type="Gene3D" id="3.40.50.300">
    <property type="entry name" value="P-loop containing nucleotide triphosphate hydrolases"/>
    <property type="match status" value="2"/>
</dbReference>
<dbReference type="RefSeq" id="WP_185628350.1">
    <property type="nucleotide sequence ID" value="NZ_JAARZS010000010.1"/>
</dbReference>
<dbReference type="InterPro" id="IPR008571">
    <property type="entry name" value="HerA-like"/>
</dbReference>
<reference evidence="4 5" key="1">
    <citation type="submission" date="2020-03" db="EMBL/GenBank/DDBJ databases">
        <title>Soil Listeria distribution.</title>
        <authorList>
            <person name="Liao J."/>
            <person name="Wiedmann M."/>
        </authorList>
    </citation>
    <scope>NUCLEOTIDE SEQUENCE [LARGE SCALE GENOMIC DNA]</scope>
    <source>
        <strain evidence="3 4">FSL L7-0051</strain>
        <strain evidence="2 5">FSL L7-0054</strain>
    </source>
</reference>
<dbReference type="SUPFAM" id="SSF52540">
    <property type="entry name" value="P-loop containing nucleoside triphosphate hydrolases"/>
    <property type="match status" value="1"/>
</dbReference>